<evidence type="ECO:0000256" key="1">
    <source>
        <dbReference type="SAM" id="MobiDB-lite"/>
    </source>
</evidence>
<dbReference type="AlphaFoldDB" id="A0AAV3PUC9"/>
<feature type="compositionally biased region" description="Polar residues" evidence="1">
    <location>
        <begin position="277"/>
        <end position="293"/>
    </location>
</feature>
<feature type="compositionally biased region" description="Acidic residues" evidence="1">
    <location>
        <begin position="147"/>
        <end position="159"/>
    </location>
</feature>
<keyword evidence="3" id="KW-1185">Reference proteome</keyword>
<proteinExistence type="predicted"/>
<comment type="caution">
    <text evidence="2">The sequence shown here is derived from an EMBL/GenBank/DDBJ whole genome shotgun (WGS) entry which is preliminary data.</text>
</comment>
<feature type="region of interest" description="Disordered" evidence="1">
    <location>
        <begin position="93"/>
        <end position="138"/>
    </location>
</feature>
<feature type="compositionally biased region" description="Polar residues" evidence="1">
    <location>
        <begin position="122"/>
        <end position="132"/>
    </location>
</feature>
<feature type="region of interest" description="Disordered" evidence="1">
    <location>
        <begin position="315"/>
        <end position="370"/>
    </location>
</feature>
<dbReference type="Proteomes" id="UP001454036">
    <property type="component" value="Unassembled WGS sequence"/>
</dbReference>
<organism evidence="2 3">
    <name type="scientific">Lithospermum erythrorhizon</name>
    <name type="common">Purple gromwell</name>
    <name type="synonym">Lithospermum officinale var. erythrorhizon</name>
    <dbReference type="NCBI Taxonomy" id="34254"/>
    <lineage>
        <taxon>Eukaryota</taxon>
        <taxon>Viridiplantae</taxon>
        <taxon>Streptophyta</taxon>
        <taxon>Embryophyta</taxon>
        <taxon>Tracheophyta</taxon>
        <taxon>Spermatophyta</taxon>
        <taxon>Magnoliopsida</taxon>
        <taxon>eudicotyledons</taxon>
        <taxon>Gunneridae</taxon>
        <taxon>Pentapetalae</taxon>
        <taxon>asterids</taxon>
        <taxon>lamiids</taxon>
        <taxon>Boraginales</taxon>
        <taxon>Boraginaceae</taxon>
        <taxon>Boraginoideae</taxon>
        <taxon>Lithospermeae</taxon>
        <taxon>Lithospermum</taxon>
    </lineage>
</organism>
<feature type="region of interest" description="Disordered" evidence="1">
    <location>
        <begin position="270"/>
        <end position="294"/>
    </location>
</feature>
<dbReference type="PANTHER" id="PTHR33318">
    <property type="entry name" value="ASPARTYL/GLUTAMYL-TRNA(ASN/GLN) AMIDOTRANSFERASE SUBUNIT"/>
    <property type="match status" value="1"/>
</dbReference>
<name>A0AAV3PUC9_LITER</name>
<evidence type="ECO:0000313" key="3">
    <source>
        <dbReference type="Proteomes" id="UP001454036"/>
    </source>
</evidence>
<feature type="compositionally biased region" description="Basic and acidic residues" evidence="1">
    <location>
        <begin position="360"/>
        <end position="369"/>
    </location>
</feature>
<gene>
    <name evidence="2" type="ORF">LIER_13092</name>
</gene>
<feature type="region of interest" description="Disordered" evidence="1">
    <location>
        <begin position="147"/>
        <end position="166"/>
    </location>
</feature>
<dbReference type="InterPro" id="IPR039300">
    <property type="entry name" value="JASON"/>
</dbReference>
<protein>
    <submittedName>
        <fullName evidence="2">Uncharacterized protein</fullName>
    </submittedName>
</protein>
<dbReference type="PANTHER" id="PTHR33318:SF22">
    <property type="entry name" value="SUPPRESSOR PROTEIN SRP40-LIKE ISOFORM X1"/>
    <property type="match status" value="1"/>
</dbReference>
<sequence length="400" mass="44357">MKCFTSCFQTSKYKKLTNLRNKTASKDLVQENCKESQCEKQEKEMQLIEVPIDLIAESRDEYDKQLNASSRKKVTFNVNVQIHEVTTESLVKNLDQSKEEREVEDDTFSDSITSSSSFITYPPSQSLKTSRNSNEECEDMKLNESDLADDANEGGEGDGNDNVVGDHKGWLQEEFSDSLFSISLDSKKHTVENDLEKEVSSPFKKSVHNAVLNPVDGLIQLKVIKTKATLLPSMNQTENENVNMERQHCKLANEVAVDASLSSWLLDSEKNQKSKNVKGSSACDSSGSINSSNRAKHRPILGEIYVEEINQLSNCSSPKGGKNETPKMGTVGSYWKHTGQATSDSASSSSCRGPSITSSKCRDQGEVKRNSTPFQIRLERALEGCFGTCGSFYHKPEKAG</sequence>
<dbReference type="GO" id="GO:0007142">
    <property type="term" value="P:male meiosis II"/>
    <property type="evidence" value="ECO:0007669"/>
    <property type="project" value="InterPro"/>
</dbReference>
<feature type="compositionally biased region" description="Low complexity" evidence="1">
    <location>
        <begin position="109"/>
        <end position="120"/>
    </location>
</feature>
<dbReference type="EMBL" id="BAABME010002598">
    <property type="protein sequence ID" value="GAA0155339.1"/>
    <property type="molecule type" value="Genomic_DNA"/>
</dbReference>
<evidence type="ECO:0000313" key="2">
    <source>
        <dbReference type="EMBL" id="GAA0155339.1"/>
    </source>
</evidence>
<reference evidence="2 3" key="1">
    <citation type="submission" date="2024-01" db="EMBL/GenBank/DDBJ databases">
        <title>The complete chloroplast genome sequence of Lithospermum erythrorhizon: insights into the phylogenetic relationship among Boraginaceae species and the maternal lineages of purple gromwells.</title>
        <authorList>
            <person name="Okada T."/>
            <person name="Watanabe K."/>
        </authorList>
    </citation>
    <scope>NUCLEOTIDE SEQUENCE [LARGE SCALE GENOMIC DNA]</scope>
</reference>
<accession>A0AAV3PUC9</accession>